<dbReference type="Proteomes" id="UP000694501">
    <property type="component" value="Unassembled WGS sequence"/>
</dbReference>
<dbReference type="InterPro" id="IPR023772">
    <property type="entry name" value="DNA-bd_HTH_TetR-type_CS"/>
</dbReference>
<comment type="caution">
    <text evidence="6">The sequence shown here is derived from an EMBL/GenBank/DDBJ whole genome shotgun (WGS) entry which is preliminary data.</text>
</comment>
<dbReference type="PRINTS" id="PR00455">
    <property type="entry name" value="HTHTETR"/>
</dbReference>
<keyword evidence="3" id="KW-0804">Transcription</keyword>
<dbReference type="SUPFAM" id="SSF46689">
    <property type="entry name" value="Homeodomain-like"/>
    <property type="match status" value="1"/>
</dbReference>
<organism evidence="6 7">
    <name type="scientific">Streptomyces tardus</name>
    <dbReference type="NCBI Taxonomy" id="2780544"/>
    <lineage>
        <taxon>Bacteria</taxon>
        <taxon>Bacillati</taxon>
        <taxon>Actinomycetota</taxon>
        <taxon>Actinomycetes</taxon>
        <taxon>Kitasatosporales</taxon>
        <taxon>Streptomycetaceae</taxon>
        <taxon>Streptomyces</taxon>
    </lineage>
</organism>
<dbReference type="GO" id="GO:0000976">
    <property type="term" value="F:transcription cis-regulatory region binding"/>
    <property type="evidence" value="ECO:0007669"/>
    <property type="project" value="TreeGrafter"/>
</dbReference>
<dbReference type="EMBL" id="JAELVF020000001">
    <property type="protein sequence ID" value="MBU7597822.1"/>
    <property type="molecule type" value="Genomic_DNA"/>
</dbReference>
<dbReference type="PROSITE" id="PS50977">
    <property type="entry name" value="HTH_TETR_2"/>
    <property type="match status" value="1"/>
</dbReference>
<dbReference type="PANTHER" id="PTHR30055">
    <property type="entry name" value="HTH-TYPE TRANSCRIPTIONAL REGULATOR RUTR"/>
    <property type="match status" value="1"/>
</dbReference>
<keyword evidence="7" id="KW-1185">Reference proteome</keyword>
<feature type="domain" description="HTH tetR-type" evidence="5">
    <location>
        <begin position="8"/>
        <end position="68"/>
    </location>
</feature>
<dbReference type="Pfam" id="PF00440">
    <property type="entry name" value="TetR_N"/>
    <property type="match status" value="1"/>
</dbReference>
<dbReference type="SUPFAM" id="SSF48498">
    <property type="entry name" value="Tetracyclin repressor-like, C-terminal domain"/>
    <property type="match status" value="1"/>
</dbReference>
<protein>
    <submittedName>
        <fullName evidence="6">TetR/AcrR family transcriptional regulator</fullName>
    </submittedName>
</protein>
<name>A0A949JE81_9ACTN</name>
<dbReference type="Gene3D" id="1.10.357.10">
    <property type="entry name" value="Tetracycline Repressor, domain 2"/>
    <property type="match status" value="1"/>
</dbReference>
<dbReference type="RefSeq" id="WP_211042813.1">
    <property type="nucleotide sequence ID" value="NZ_JAELVF020000001.1"/>
</dbReference>
<evidence type="ECO:0000313" key="7">
    <source>
        <dbReference type="Proteomes" id="UP000694501"/>
    </source>
</evidence>
<evidence type="ECO:0000313" key="6">
    <source>
        <dbReference type="EMBL" id="MBU7597822.1"/>
    </source>
</evidence>
<proteinExistence type="predicted"/>
<dbReference type="InterPro" id="IPR001647">
    <property type="entry name" value="HTH_TetR"/>
</dbReference>
<gene>
    <name evidence="6" type="ORF">JGS22_009380</name>
</gene>
<feature type="DNA-binding region" description="H-T-H motif" evidence="4">
    <location>
        <begin position="31"/>
        <end position="50"/>
    </location>
</feature>
<dbReference type="GO" id="GO:0003700">
    <property type="term" value="F:DNA-binding transcription factor activity"/>
    <property type="evidence" value="ECO:0007669"/>
    <property type="project" value="TreeGrafter"/>
</dbReference>
<accession>A0A949JE81</accession>
<evidence type="ECO:0000256" key="1">
    <source>
        <dbReference type="ARBA" id="ARBA00023015"/>
    </source>
</evidence>
<dbReference type="InterPro" id="IPR009057">
    <property type="entry name" value="Homeodomain-like_sf"/>
</dbReference>
<evidence type="ECO:0000259" key="5">
    <source>
        <dbReference type="PROSITE" id="PS50977"/>
    </source>
</evidence>
<dbReference type="NCBIfam" id="NF041196">
    <property type="entry name" value="ScbR_bind_reg"/>
    <property type="match status" value="1"/>
</dbReference>
<dbReference type="InterPro" id="IPR050109">
    <property type="entry name" value="HTH-type_TetR-like_transc_reg"/>
</dbReference>
<reference evidence="6" key="1">
    <citation type="submission" date="2021-06" db="EMBL/GenBank/DDBJ databases">
        <title>Sequencing of actinobacteria type strains.</title>
        <authorList>
            <person name="Nguyen G.-S."/>
            <person name="Wentzel A."/>
        </authorList>
    </citation>
    <scope>NUCLEOTIDE SEQUENCE</scope>
    <source>
        <strain evidence="6">P38-E01</strain>
    </source>
</reference>
<keyword evidence="1" id="KW-0805">Transcription regulation</keyword>
<dbReference type="InterPro" id="IPR036271">
    <property type="entry name" value="Tet_transcr_reg_TetR-rel_C_sf"/>
</dbReference>
<dbReference type="PANTHER" id="PTHR30055:SF234">
    <property type="entry name" value="HTH-TYPE TRANSCRIPTIONAL REGULATOR BETI"/>
    <property type="match status" value="1"/>
</dbReference>
<keyword evidence="2 4" id="KW-0238">DNA-binding</keyword>
<dbReference type="PROSITE" id="PS01081">
    <property type="entry name" value="HTH_TETR_1"/>
    <property type="match status" value="1"/>
</dbReference>
<dbReference type="AlphaFoldDB" id="A0A949JE81"/>
<evidence type="ECO:0000256" key="3">
    <source>
        <dbReference type="ARBA" id="ARBA00023163"/>
    </source>
</evidence>
<evidence type="ECO:0000256" key="4">
    <source>
        <dbReference type="PROSITE-ProRule" id="PRU00335"/>
    </source>
</evidence>
<sequence>MAQQERAVRTRAAIVRAAAEVFGDIGYEVATIADILKLAGVTKGALYFHFASKRELAQAVLDEQVHAVPELPHEPIHLQLLFDQGMLLAHLLKFDPLVRGSVRLTIERGGHEGPDRRGPYLRWAEVTGEQLERARESGELLPHADVDQVAQLFVGAFAGVQGMSQALTNYDDVAERAAVLYQSVLPAVAVPSVLGRLDLRPDRGERVMERVVREGRAPDALRSAS</sequence>
<evidence type="ECO:0000256" key="2">
    <source>
        <dbReference type="ARBA" id="ARBA00023125"/>
    </source>
</evidence>
<dbReference type="InterPro" id="IPR047923">
    <property type="entry name" value="ArpA-like"/>
</dbReference>